<dbReference type="EMBL" id="JACIJO010000001">
    <property type="protein sequence ID" value="MBB6325695.1"/>
    <property type="molecule type" value="Genomic_DNA"/>
</dbReference>
<evidence type="ECO:0000313" key="3">
    <source>
        <dbReference type="Proteomes" id="UP000588604"/>
    </source>
</evidence>
<dbReference type="Proteomes" id="UP000588604">
    <property type="component" value="Unassembled WGS sequence"/>
</dbReference>
<organism evidence="2 3">
    <name type="scientific">Algoriphagus iocasae</name>
    <dbReference type="NCBI Taxonomy" id="1836499"/>
    <lineage>
        <taxon>Bacteria</taxon>
        <taxon>Pseudomonadati</taxon>
        <taxon>Bacteroidota</taxon>
        <taxon>Cytophagia</taxon>
        <taxon>Cytophagales</taxon>
        <taxon>Cyclobacteriaceae</taxon>
        <taxon>Algoriphagus</taxon>
    </lineage>
</organism>
<gene>
    <name evidence="2" type="ORF">FHS59_001310</name>
</gene>
<keyword evidence="1" id="KW-0732">Signal</keyword>
<comment type="caution">
    <text evidence="2">The sequence shown here is derived from an EMBL/GenBank/DDBJ whole genome shotgun (WGS) entry which is preliminary data.</text>
</comment>
<accession>A0A841MT33</accession>
<keyword evidence="3" id="KW-1185">Reference proteome</keyword>
<evidence type="ECO:0008006" key="4">
    <source>
        <dbReference type="Google" id="ProtNLM"/>
    </source>
</evidence>
<feature type="chain" id="PRO_5032678355" description="Outer membrane protein beta-barrel domain-containing protein" evidence="1">
    <location>
        <begin position="22"/>
        <end position="190"/>
    </location>
</feature>
<reference evidence="2 3" key="1">
    <citation type="submission" date="2020-08" db="EMBL/GenBank/DDBJ databases">
        <title>Genomic Encyclopedia of Type Strains, Phase IV (KMG-IV): sequencing the most valuable type-strain genomes for metagenomic binning, comparative biology and taxonomic classification.</title>
        <authorList>
            <person name="Goeker M."/>
        </authorList>
    </citation>
    <scope>NUCLEOTIDE SEQUENCE [LARGE SCALE GENOMIC DNA]</scope>
    <source>
        <strain evidence="2 3">DSM 102044</strain>
    </source>
</reference>
<dbReference type="RefSeq" id="WP_184494141.1">
    <property type="nucleotide sequence ID" value="NZ_JACIJO010000001.1"/>
</dbReference>
<evidence type="ECO:0000313" key="2">
    <source>
        <dbReference type="EMBL" id="MBB6325695.1"/>
    </source>
</evidence>
<proteinExistence type="predicted"/>
<name>A0A841MT33_9BACT</name>
<dbReference type="AlphaFoldDB" id="A0A841MT33"/>
<protein>
    <recommendedName>
        <fullName evidence="4">Outer membrane protein beta-barrel domain-containing protein</fullName>
    </recommendedName>
</protein>
<evidence type="ECO:0000256" key="1">
    <source>
        <dbReference type="SAM" id="SignalP"/>
    </source>
</evidence>
<feature type="signal peptide" evidence="1">
    <location>
        <begin position="1"/>
        <end position="21"/>
    </location>
</feature>
<sequence length="190" mass="21310">MKASLLTLLLCFLGFATIAQDSEELPSTKSIYVELGGPGLPYSFNYDFRIDKTRVDSWGMRLGFGGYAMNGESFFSLPVQVNRLMGKGPHYFEVGIGATFFTFSEDSNRYCVNGTYDSQTGEYICTSYETYDYNFILDVDGSPSIMGTMNFGYRRVPIDGGFTWKININPIFNNNGFWPLYAGVGFGYAF</sequence>